<gene>
    <name evidence="3" type="ORF">BA70_01890</name>
</gene>
<feature type="coiled-coil region" evidence="1">
    <location>
        <begin position="65"/>
        <end position="106"/>
    </location>
</feature>
<dbReference type="Pfam" id="PF09636">
    <property type="entry name" value="XkdW"/>
    <property type="match status" value="1"/>
</dbReference>
<keyword evidence="4" id="KW-1185">Reference proteome</keyword>
<dbReference type="EMBL" id="JOTP01000001">
    <property type="protein sequence ID" value="KEP28366.1"/>
    <property type="molecule type" value="Genomic_DNA"/>
</dbReference>
<evidence type="ECO:0000259" key="2">
    <source>
        <dbReference type="Pfam" id="PF09636"/>
    </source>
</evidence>
<feature type="domain" description="Bacteriophage SP-beta YorD" evidence="2">
    <location>
        <begin position="3"/>
        <end position="55"/>
    </location>
</feature>
<dbReference type="eggNOG" id="ENOG5032KD7">
    <property type="taxonomic scope" value="Bacteria"/>
</dbReference>
<sequence length="109" mass="12913">MILYEAIKYKYPDADPQKDFELRNDGAGSYIDEWHLDVPKPTAEELKQWWEKSQINPRYQPPLPLDYLAQEVAKEKLMRKQLEQQCDLLTNELEALKNEILLFKGESET</sequence>
<dbReference type="Gene3D" id="3.30.56.60">
    <property type="entry name" value="XkdW-like"/>
    <property type="match status" value="1"/>
</dbReference>
<dbReference type="OrthoDB" id="2918946at2"/>
<dbReference type="Proteomes" id="UP000028091">
    <property type="component" value="Unassembled WGS sequence"/>
</dbReference>
<dbReference type="AlphaFoldDB" id="A0A081LGJ0"/>
<evidence type="ECO:0000313" key="3">
    <source>
        <dbReference type="EMBL" id="KEP28366.1"/>
    </source>
</evidence>
<dbReference type="SUPFAM" id="SSF159865">
    <property type="entry name" value="XkdW-like"/>
    <property type="match status" value="1"/>
</dbReference>
<accession>A0A081LGJ0</accession>
<comment type="caution">
    <text evidence="3">The sequence shown here is derived from an EMBL/GenBank/DDBJ whole genome shotgun (WGS) entry which is preliminary data.</text>
</comment>
<name>A0A081LGJ0_9BACI</name>
<evidence type="ECO:0000313" key="4">
    <source>
        <dbReference type="Proteomes" id="UP000028091"/>
    </source>
</evidence>
<keyword evidence="1" id="KW-0175">Coiled coil</keyword>
<dbReference type="RefSeq" id="WP_034317359.1">
    <property type="nucleotide sequence ID" value="NZ_JOTP01000001.1"/>
</dbReference>
<evidence type="ECO:0000256" key="1">
    <source>
        <dbReference type="SAM" id="Coils"/>
    </source>
</evidence>
<reference evidence="3 4" key="1">
    <citation type="submission" date="2012-09" db="EMBL/GenBank/DDBJ databases">
        <title>Genome Sequence of Bacillus sp. DW5-4.</title>
        <authorList>
            <person name="Lai Q."/>
            <person name="Liu Y."/>
            <person name="Shao Z."/>
        </authorList>
    </citation>
    <scope>NUCLEOTIDE SEQUENCE [LARGE SCALE GENOMIC DNA]</scope>
    <source>
        <strain evidence="3 4">DW5-4</strain>
    </source>
</reference>
<dbReference type="InterPro" id="IPR019094">
    <property type="entry name" value="Phage_SP-beta_YorD"/>
</dbReference>
<organism evidence="3 4">
    <name type="scientific">Bacillus zhangzhouensis</name>
    <dbReference type="NCBI Taxonomy" id="1178540"/>
    <lineage>
        <taxon>Bacteria</taxon>
        <taxon>Bacillati</taxon>
        <taxon>Bacillota</taxon>
        <taxon>Bacilli</taxon>
        <taxon>Bacillales</taxon>
        <taxon>Bacillaceae</taxon>
        <taxon>Bacillus</taxon>
    </lineage>
</organism>
<proteinExistence type="predicted"/>
<protein>
    <submittedName>
        <fullName evidence="3">Phage portal protein</fullName>
    </submittedName>
</protein>
<dbReference type="InterPro" id="IPR035950">
    <property type="entry name" value="XkdW-like_sf"/>
</dbReference>